<dbReference type="Proteomes" id="UP000187406">
    <property type="component" value="Unassembled WGS sequence"/>
</dbReference>
<reference evidence="2" key="1">
    <citation type="submission" date="2016-04" db="EMBL/GenBank/DDBJ databases">
        <title>Cephalotus genome sequencing.</title>
        <authorList>
            <person name="Fukushima K."/>
            <person name="Hasebe M."/>
            <person name="Fang X."/>
        </authorList>
    </citation>
    <scope>NUCLEOTIDE SEQUENCE [LARGE SCALE GENOMIC DNA]</scope>
    <source>
        <strain evidence="2">cv. St1</strain>
    </source>
</reference>
<organism evidence="1 2">
    <name type="scientific">Cephalotus follicularis</name>
    <name type="common">Albany pitcher plant</name>
    <dbReference type="NCBI Taxonomy" id="3775"/>
    <lineage>
        <taxon>Eukaryota</taxon>
        <taxon>Viridiplantae</taxon>
        <taxon>Streptophyta</taxon>
        <taxon>Embryophyta</taxon>
        <taxon>Tracheophyta</taxon>
        <taxon>Spermatophyta</taxon>
        <taxon>Magnoliopsida</taxon>
        <taxon>eudicotyledons</taxon>
        <taxon>Gunneridae</taxon>
        <taxon>Pentapetalae</taxon>
        <taxon>rosids</taxon>
        <taxon>fabids</taxon>
        <taxon>Oxalidales</taxon>
        <taxon>Cephalotaceae</taxon>
        <taxon>Cephalotus</taxon>
    </lineage>
</organism>
<comment type="caution">
    <text evidence="1">The sequence shown here is derived from an EMBL/GenBank/DDBJ whole genome shotgun (WGS) entry which is preliminary data.</text>
</comment>
<name>A0A1Q3DD78_CEPFO</name>
<dbReference type="PANTHER" id="PTHR31973:SF195">
    <property type="entry name" value="MUDR FAMILY TRANSPOSASE"/>
    <property type="match status" value="1"/>
</dbReference>
<dbReference type="InParanoid" id="A0A1Q3DD78"/>
<dbReference type="AlphaFoldDB" id="A0A1Q3DD78"/>
<keyword evidence="2" id="KW-1185">Reference proteome</keyword>
<accession>A0A1Q3DD78</accession>
<evidence type="ECO:0000313" key="2">
    <source>
        <dbReference type="Proteomes" id="UP000187406"/>
    </source>
</evidence>
<proteinExistence type="predicted"/>
<dbReference type="STRING" id="3775.A0A1Q3DD78"/>
<sequence length="120" mass="13742">MKVWMGKQKAIDEVFGNCDTSYTLLPKFMLAFQSYNQGTIMEWCTKSSTTGNEVDFPRVFWEFSTSIQGFKHCGPVMNIDATHLYGKYHGTIMIAMEIYGNNKLLPLAFAIVEVENYSSW</sequence>
<gene>
    <name evidence="1" type="ORF">CFOL_v3_33836</name>
</gene>
<dbReference type="PANTHER" id="PTHR31973">
    <property type="entry name" value="POLYPROTEIN, PUTATIVE-RELATED"/>
    <property type="match status" value="1"/>
</dbReference>
<dbReference type="OrthoDB" id="683469at2759"/>
<evidence type="ECO:0008006" key="3">
    <source>
        <dbReference type="Google" id="ProtNLM"/>
    </source>
</evidence>
<protein>
    <recommendedName>
        <fullName evidence="3">MULE transposase domain-containing protein</fullName>
    </recommendedName>
</protein>
<dbReference type="EMBL" id="BDDD01006243">
    <property type="protein sequence ID" value="GAV90427.1"/>
    <property type="molecule type" value="Genomic_DNA"/>
</dbReference>
<evidence type="ECO:0000313" key="1">
    <source>
        <dbReference type="EMBL" id="GAV90427.1"/>
    </source>
</evidence>